<reference evidence="2 3" key="1">
    <citation type="submission" date="2020-04" db="EMBL/GenBank/DDBJ databases">
        <authorList>
            <person name="Yoon J."/>
        </authorList>
    </citation>
    <scope>NUCLEOTIDE SEQUENCE [LARGE SCALE GENOMIC DNA]</scope>
    <source>
        <strain evidence="2 3">KMU-115</strain>
    </source>
</reference>
<proteinExistence type="predicted"/>
<protein>
    <submittedName>
        <fullName evidence="2">Extracellular solute-binding protein</fullName>
    </submittedName>
</protein>
<dbReference type="Proteomes" id="UP000526408">
    <property type="component" value="Unassembled WGS sequence"/>
</dbReference>
<organism evidence="2 3">
    <name type="scientific">Roseicyclus persicicus</name>
    <dbReference type="NCBI Taxonomy" id="2650661"/>
    <lineage>
        <taxon>Bacteria</taxon>
        <taxon>Pseudomonadati</taxon>
        <taxon>Pseudomonadota</taxon>
        <taxon>Alphaproteobacteria</taxon>
        <taxon>Rhodobacterales</taxon>
        <taxon>Roseobacteraceae</taxon>
        <taxon>Roseicyclus</taxon>
    </lineage>
</organism>
<dbReference type="GO" id="GO:0030976">
    <property type="term" value="F:thiamine pyrophosphate binding"/>
    <property type="evidence" value="ECO:0007669"/>
    <property type="project" value="TreeGrafter"/>
</dbReference>
<dbReference type="Gene3D" id="3.40.190.10">
    <property type="entry name" value="Periplasmic binding protein-like II"/>
    <property type="match status" value="2"/>
</dbReference>
<evidence type="ECO:0000256" key="1">
    <source>
        <dbReference type="ARBA" id="ARBA00022729"/>
    </source>
</evidence>
<dbReference type="AlphaFoldDB" id="A0A7X6JXP8"/>
<dbReference type="GO" id="GO:0015888">
    <property type="term" value="P:thiamine transport"/>
    <property type="evidence" value="ECO:0007669"/>
    <property type="project" value="TreeGrafter"/>
</dbReference>
<dbReference type="RefSeq" id="WP_168621974.1">
    <property type="nucleotide sequence ID" value="NZ_JAAZQQ010000001.1"/>
</dbReference>
<dbReference type="Pfam" id="PF13531">
    <property type="entry name" value="SBP_bac_11"/>
    <property type="match status" value="1"/>
</dbReference>
<dbReference type="SUPFAM" id="SSF53850">
    <property type="entry name" value="Periplasmic binding protein-like II"/>
    <property type="match status" value="1"/>
</dbReference>
<evidence type="ECO:0000313" key="2">
    <source>
        <dbReference type="EMBL" id="NKX43619.1"/>
    </source>
</evidence>
<name>A0A7X6JXP8_9RHOB</name>
<dbReference type="GO" id="GO:0030975">
    <property type="term" value="F:thiamine binding"/>
    <property type="evidence" value="ECO:0007669"/>
    <property type="project" value="TreeGrafter"/>
</dbReference>
<gene>
    <name evidence="2" type="ORF">HCU73_03375</name>
</gene>
<dbReference type="EMBL" id="JAAZQQ010000001">
    <property type="protein sequence ID" value="NKX43619.1"/>
    <property type="molecule type" value="Genomic_DNA"/>
</dbReference>
<keyword evidence="3" id="KW-1185">Reference proteome</keyword>
<dbReference type="PANTHER" id="PTHR30006">
    <property type="entry name" value="THIAMINE-BINDING PERIPLASMIC PROTEIN-RELATED"/>
    <property type="match status" value="1"/>
</dbReference>
<evidence type="ECO:0000313" key="3">
    <source>
        <dbReference type="Proteomes" id="UP000526408"/>
    </source>
</evidence>
<dbReference type="PANTHER" id="PTHR30006:SF2">
    <property type="entry name" value="ABC TRANSPORTER SUBSTRATE-BINDING PROTEIN"/>
    <property type="match status" value="1"/>
</dbReference>
<keyword evidence="1" id="KW-0732">Signal</keyword>
<comment type="caution">
    <text evidence="2">The sequence shown here is derived from an EMBL/GenBank/DDBJ whole genome shotgun (WGS) entry which is preliminary data.</text>
</comment>
<dbReference type="GO" id="GO:0030288">
    <property type="term" value="C:outer membrane-bounded periplasmic space"/>
    <property type="evidence" value="ECO:0007669"/>
    <property type="project" value="TreeGrafter"/>
</dbReference>
<accession>A0A7X6JXP8</accession>
<sequence length="348" mass="37079">MRLTRRTVLGGLAATTTLASPSILRAQTRELVMIGYGNDQDAPLIAAGAELGRRHPGVSLQVIGGLSAEALAQIKAARGNSPYDFAVMGSPAIINALAEDVLVPLDFSRISNSANVDPRFMPYGYDVGQPIWFEGIGVAYDTTKISTPPTTWADLWSGEYNGRIGMCRPQSNLGLGVLAATCEAFGMAQDDMTFALEKWQELDPLVGRSPPLLQQMIERGEVDLAPLWHVNSALAASTGLPIGYAKLTGPGPLMLPTNIVQFVNTAEGTADLVHEFTDILLTPEIQTMAGSAPIYFGTVVQGIEVPADAAPYVPSTPEELAGTTSLDWPSFAPLRGETVETFDRMFAA</sequence>